<comment type="subunit">
    <text evidence="15">F-type ATPases have 2 components, F(1) - the catalytic core - and F(0) - the membrane proton channel. F(1) has five subunits: alpha(3), beta(3), gamma(1), delta(1), epsilon(1). F(0) has three main subunits: a(1), b(2) and c(10-14). The alpha and beta chains form an alternating ring which encloses part of the gamma chain. F(1) is attached to F(0) by a central stalk formed by the gamma and epsilon chains, while a peripheral stalk is formed by the delta and b chains.</text>
</comment>
<dbReference type="STRING" id="385682.SAMN05444380_10937"/>
<gene>
    <name evidence="15" type="primary">atpF</name>
    <name evidence="18" type="ORF">SAMN05444380_10937</name>
</gene>
<evidence type="ECO:0000256" key="2">
    <source>
        <dbReference type="ARBA" id="ARBA00022448"/>
    </source>
</evidence>
<evidence type="ECO:0000313" key="18">
    <source>
        <dbReference type="EMBL" id="SFE28175.1"/>
    </source>
</evidence>
<evidence type="ECO:0000256" key="6">
    <source>
        <dbReference type="ARBA" id="ARBA00022781"/>
    </source>
</evidence>
<evidence type="ECO:0000256" key="13">
    <source>
        <dbReference type="ARBA" id="ARBA00026054"/>
    </source>
</evidence>
<keyword evidence="19" id="KW-1185">Reference proteome</keyword>
<evidence type="ECO:0000256" key="4">
    <source>
        <dbReference type="ARBA" id="ARBA00022547"/>
    </source>
</evidence>
<keyword evidence="4 15" id="KW-0138">CF(0)</keyword>
<feature type="coiled-coil region" evidence="17">
    <location>
        <begin position="44"/>
        <end position="119"/>
    </location>
</feature>
<sequence length="164" mass="19082">MELLTPNPGLVFWTTLTFILLLLVLRKYALPSIMRALKVREETISFALEDAKRAREEVEHLEQKKNKVLEDARKERDAILAEARELKNRIIEEAQAAAREEGRKLMEKVNADIKKQKEEALFEIRDAIGQLSLEIAEKVLKEELADREKQKKVINTYLNQMNLN</sequence>
<comment type="similarity">
    <text evidence="1 15 16">Belongs to the ATPase B chain family.</text>
</comment>
<dbReference type="eggNOG" id="COG0711">
    <property type="taxonomic scope" value="Bacteria"/>
</dbReference>
<keyword evidence="5 15" id="KW-0812">Transmembrane</keyword>
<evidence type="ECO:0000256" key="5">
    <source>
        <dbReference type="ARBA" id="ARBA00022692"/>
    </source>
</evidence>
<evidence type="ECO:0000256" key="12">
    <source>
        <dbReference type="ARBA" id="ARBA00025614"/>
    </source>
</evidence>
<dbReference type="SUPFAM" id="SSF81573">
    <property type="entry name" value="F1F0 ATP synthase subunit B, membrane domain"/>
    <property type="match status" value="1"/>
</dbReference>
<evidence type="ECO:0000256" key="3">
    <source>
        <dbReference type="ARBA" id="ARBA00022475"/>
    </source>
</evidence>
<evidence type="ECO:0000256" key="11">
    <source>
        <dbReference type="ARBA" id="ARBA00025198"/>
    </source>
</evidence>
<comment type="subunit">
    <text evidence="13">F-type ATPases have 2 components, F(1) - the catalytic core - and F(0) - the membrane proton channel. F(1) has five subunits: alpha(3), beta(3), gamma(1), delta(1), epsilon(1). F(0) has four main subunits: a(1), b(2) and c(10-14). The alpha and beta chains form an alternating ring which encloses part of the gamma chain. F(1) is attached to F(0) by a central stalk formed by the gamma and epsilon chains, while a peripheral stalk is formed by the delta and b chains.</text>
</comment>
<proteinExistence type="inferred from homology"/>
<keyword evidence="2 15" id="KW-0813">Transport</keyword>
<dbReference type="InterPro" id="IPR050059">
    <property type="entry name" value="ATP_synthase_B_chain"/>
</dbReference>
<accession>A0A1I1Z908</accession>
<dbReference type="InterPro" id="IPR002146">
    <property type="entry name" value="ATP_synth_b/b'su_bac/chlpt"/>
</dbReference>
<dbReference type="InterPro" id="IPR005864">
    <property type="entry name" value="ATP_synth_F0_bsu_bac"/>
</dbReference>
<evidence type="ECO:0000256" key="10">
    <source>
        <dbReference type="ARBA" id="ARBA00023310"/>
    </source>
</evidence>
<dbReference type="InterPro" id="IPR028987">
    <property type="entry name" value="ATP_synth_B-like_membr_sf"/>
</dbReference>
<organism evidence="18 19">
    <name type="scientific">Thermophagus xiamenensis</name>
    <dbReference type="NCBI Taxonomy" id="385682"/>
    <lineage>
        <taxon>Bacteria</taxon>
        <taxon>Pseudomonadati</taxon>
        <taxon>Bacteroidota</taxon>
        <taxon>Bacteroidia</taxon>
        <taxon>Marinilabiliales</taxon>
        <taxon>Marinilabiliaceae</taxon>
        <taxon>Thermophagus</taxon>
    </lineage>
</organism>
<evidence type="ECO:0000313" key="19">
    <source>
        <dbReference type="Proteomes" id="UP000181976"/>
    </source>
</evidence>
<comment type="function">
    <text evidence="11 15">F(1)F(0) ATP synthase produces ATP from ADP in the presence of a proton or sodium gradient. F-type ATPases consist of two structural domains, F(1) containing the extramembraneous catalytic core and F(0) containing the membrane proton channel, linked together by a central stalk and a peripheral stalk. During catalysis, ATP synthesis in the catalytic domain of F(1) is coupled via a rotary mechanism of the central stalk subunits to proton translocation.</text>
</comment>
<dbReference type="AlphaFoldDB" id="A0A1I1Z908"/>
<evidence type="ECO:0000256" key="15">
    <source>
        <dbReference type="HAMAP-Rule" id="MF_01398"/>
    </source>
</evidence>
<keyword evidence="6 15" id="KW-0375">Hydrogen ion transport</keyword>
<dbReference type="GO" id="GO:0005886">
    <property type="term" value="C:plasma membrane"/>
    <property type="evidence" value="ECO:0007669"/>
    <property type="project" value="UniProtKB-SubCell"/>
</dbReference>
<dbReference type="EMBL" id="FONA01000009">
    <property type="protein sequence ID" value="SFE28175.1"/>
    <property type="molecule type" value="Genomic_DNA"/>
</dbReference>
<keyword evidence="3 15" id="KW-1003">Cell membrane</keyword>
<comment type="subcellular location">
    <subcellularLocation>
        <location evidence="15">Cell membrane</location>
        <topology evidence="15">Single-pass membrane protein</topology>
    </subcellularLocation>
    <subcellularLocation>
        <location evidence="14">Endomembrane system</location>
        <topology evidence="14">Single-pass membrane protein</topology>
    </subcellularLocation>
</comment>
<dbReference type="GO" id="GO:0046933">
    <property type="term" value="F:proton-transporting ATP synthase activity, rotational mechanism"/>
    <property type="evidence" value="ECO:0007669"/>
    <property type="project" value="UniProtKB-UniRule"/>
</dbReference>
<dbReference type="Pfam" id="PF00430">
    <property type="entry name" value="ATP-synt_B"/>
    <property type="match status" value="1"/>
</dbReference>
<dbReference type="CDD" id="cd06503">
    <property type="entry name" value="ATP-synt_Fo_b"/>
    <property type="match status" value="1"/>
</dbReference>
<dbReference type="GO" id="GO:0012505">
    <property type="term" value="C:endomembrane system"/>
    <property type="evidence" value="ECO:0007669"/>
    <property type="project" value="UniProtKB-SubCell"/>
</dbReference>
<keyword evidence="17" id="KW-0175">Coiled coil</keyword>
<evidence type="ECO:0000256" key="16">
    <source>
        <dbReference type="RuleBase" id="RU003848"/>
    </source>
</evidence>
<feature type="transmembrane region" description="Helical" evidence="15">
    <location>
        <begin position="12"/>
        <end position="30"/>
    </location>
</feature>
<dbReference type="HAMAP" id="MF_01398">
    <property type="entry name" value="ATP_synth_b_bprime"/>
    <property type="match status" value="1"/>
</dbReference>
<dbReference type="PANTHER" id="PTHR33445:SF1">
    <property type="entry name" value="ATP SYNTHASE SUBUNIT B"/>
    <property type="match status" value="1"/>
</dbReference>
<protein>
    <recommendedName>
        <fullName evidence="15">ATP synthase subunit b</fullName>
    </recommendedName>
    <alternativeName>
        <fullName evidence="15">ATP synthase F(0) sector subunit b</fullName>
    </alternativeName>
    <alternativeName>
        <fullName evidence="15">ATPase subunit I</fullName>
    </alternativeName>
    <alternativeName>
        <fullName evidence="15">F-type ATPase subunit b</fullName>
        <shortName evidence="15">F-ATPase subunit b</shortName>
    </alternativeName>
</protein>
<keyword evidence="10 15" id="KW-0066">ATP synthesis</keyword>
<evidence type="ECO:0000256" key="14">
    <source>
        <dbReference type="ARBA" id="ARBA00037847"/>
    </source>
</evidence>
<dbReference type="Proteomes" id="UP000181976">
    <property type="component" value="Unassembled WGS sequence"/>
</dbReference>
<keyword evidence="8 15" id="KW-0406">Ion transport</keyword>
<reference evidence="18 19" key="1">
    <citation type="submission" date="2016-10" db="EMBL/GenBank/DDBJ databases">
        <authorList>
            <person name="de Groot N.N."/>
        </authorList>
    </citation>
    <scope>NUCLEOTIDE SEQUENCE [LARGE SCALE GENOMIC DNA]</scope>
    <source>
        <strain evidence="18 19">DSM 19012</strain>
    </source>
</reference>
<evidence type="ECO:0000256" key="9">
    <source>
        <dbReference type="ARBA" id="ARBA00023136"/>
    </source>
</evidence>
<keyword evidence="9 15" id="KW-0472">Membrane</keyword>
<dbReference type="RefSeq" id="WP_010526378.1">
    <property type="nucleotide sequence ID" value="NZ_AFSL01000008.1"/>
</dbReference>
<dbReference type="PANTHER" id="PTHR33445">
    <property type="entry name" value="ATP SYNTHASE SUBUNIT B', CHLOROPLASTIC"/>
    <property type="match status" value="1"/>
</dbReference>
<dbReference type="Gene3D" id="6.10.250.1580">
    <property type="match status" value="1"/>
</dbReference>
<name>A0A1I1Z908_9BACT</name>
<dbReference type="GO" id="GO:0045259">
    <property type="term" value="C:proton-transporting ATP synthase complex"/>
    <property type="evidence" value="ECO:0007669"/>
    <property type="project" value="UniProtKB-KW"/>
</dbReference>
<dbReference type="NCBIfam" id="TIGR01144">
    <property type="entry name" value="ATP_synt_b"/>
    <property type="match status" value="1"/>
</dbReference>
<evidence type="ECO:0000256" key="8">
    <source>
        <dbReference type="ARBA" id="ARBA00023065"/>
    </source>
</evidence>
<dbReference type="InParanoid" id="A0A1I1Z908"/>
<evidence type="ECO:0000256" key="7">
    <source>
        <dbReference type="ARBA" id="ARBA00022989"/>
    </source>
</evidence>
<evidence type="ECO:0000256" key="17">
    <source>
        <dbReference type="SAM" id="Coils"/>
    </source>
</evidence>
<dbReference type="FunCoup" id="A0A1I1Z908">
    <property type="interactions" value="146"/>
</dbReference>
<dbReference type="GO" id="GO:0046961">
    <property type="term" value="F:proton-transporting ATPase activity, rotational mechanism"/>
    <property type="evidence" value="ECO:0007669"/>
    <property type="project" value="TreeGrafter"/>
</dbReference>
<comment type="function">
    <text evidence="12">Component of the F(0) channel, it forms part of the peripheral stalk, linking F(1) to F(0). The b'-subunit is a diverged and duplicated form of b found in plants and photosynthetic bacteria.</text>
</comment>
<evidence type="ECO:0000256" key="1">
    <source>
        <dbReference type="ARBA" id="ARBA00005513"/>
    </source>
</evidence>
<keyword evidence="7 15" id="KW-1133">Transmembrane helix</keyword>
<dbReference type="OrthoDB" id="9795289at2"/>